<dbReference type="InterPro" id="IPR036397">
    <property type="entry name" value="RNaseH_sf"/>
</dbReference>
<proteinExistence type="predicted"/>
<dbReference type="Gene3D" id="3.30.420.10">
    <property type="entry name" value="Ribonuclease H-like superfamily/Ribonuclease H"/>
    <property type="match status" value="1"/>
</dbReference>
<dbReference type="Pfam" id="PF13482">
    <property type="entry name" value="RNase_H_2"/>
    <property type="match status" value="1"/>
</dbReference>
<dbReference type="InterPro" id="IPR038720">
    <property type="entry name" value="YprB_RNase_H-like_dom"/>
</dbReference>
<dbReference type="EMBL" id="LBTA01000048">
    <property type="protein sequence ID" value="KKQ30180.1"/>
    <property type="molecule type" value="Genomic_DNA"/>
</dbReference>
<comment type="caution">
    <text evidence="3">The sequence shown here is derived from an EMBL/GenBank/DDBJ whole genome shotgun (WGS) entry which is preliminary data.</text>
</comment>
<accession>A0A0G0GVA9</accession>
<dbReference type="GO" id="GO:0003676">
    <property type="term" value="F:nucleic acid binding"/>
    <property type="evidence" value="ECO:0007669"/>
    <property type="project" value="InterPro"/>
</dbReference>
<sequence>MTDTIVFDLETKKDFAEVGGREHLEKLEVSVLCAYSYLSDKFYAFEEKDLGRFETMLASAGKVVGFNIKGFDLPVLRPYFKLDPLALPVLDLMDEVVSGVGFRVSLDNLCQTTLGAAKSAHGLDAVRWYREGKIEEIKKYCTDDVRLTRDLYEFGKTNGHVLFLSRDQAGRVAIPVRWGVLGARDGGLKKILEEAFARKKSVEIDYVTRSSDRPDPLRKTRLVDIYKLDGDFFEGFCHLRKSPRIFKIERVLAAKLTALPYEIPGEAQTKLL</sequence>
<dbReference type="GO" id="GO:0004386">
    <property type="term" value="F:helicase activity"/>
    <property type="evidence" value="ECO:0007669"/>
    <property type="project" value="UniProtKB-KW"/>
</dbReference>
<feature type="domain" description="WYL" evidence="1">
    <location>
        <begin position="191"/>
        <end position="255"/>
    </location>
</feature>
<evidence type="ECO:0000313" key="3">
    <source>
        <dbReference type="EMBL" id="KKQ30180.1"/>
    </source>
</evidence>
<dbReference type="InterPro" id="IPR012337">
    <property type="entry name" value="RNaseH-like_sf"/>
</dbReference>
<reference evidence="3 4" key="1">
    <citation type="journal article" date="2015" name="Nature">
        <title>rRNA introns, odd ribosomes, and small enigmatic genomes across a large radiation of phyla.</title>
        <authorList>
            <person name="Brown C.T."/>
            <person name="Hug L.A."/>
            <person name="Thomas B.C."/>
            <person name="Sharon I."/>
            <person name="Castelle C.J."/>
            <person name="Singh A."/>
            <person name="Wilkins M.J."/>
            <person name="Williams K.H."/>
            <person name="Banfield J.F."/>
        </authorList>
    </citation>
    <scope>NUCLEOTIDE SEQUENCE [LARGE SCALE GENOMIC DNA]</scope>
</reference>
<evidence type="ECO:0000313" key="4">
    <source>
        <dbReference type="Proteomes" id="UP000034701"/>
    </source>
</evidence>
<name>A0A0G0GVA9_9BACT</name>
<protein>
    <submittedName>
        <fullName evidence="3">DEAD/DEAH box helicase domain protein</fullName>
    </submittedName>
</protein>
<dbReference type="Proteomes" id="UP000034701">
    <property type="component" value="Unassembled WGS sequence"/>
</dbReference>
<dbReference type="SUPFAM" id="SSF53098">
    <property type="entry name" value="Ribonuclease H-like"/>
    <property type="match status" value="1"/>
</dbReference>
<gene>
    <name evidence="3" type="ORF">US45_C0048G0010</name>
</gene>
<dbReference type="Pfam" id="PF13280">
    <property type="entry name" value="WYL"/>
    <property type="match status" value="1"/>
</dbReference>
<dbReference type="InterPro" id="IPR026881">
    <property type="entry name" value="WYL_dom"/>
</dbReference>
<keyword evidence="3" id="KW-0067">ATP-binding</keyword>
<keyword evidence="3" id="KW-0547">Nucleotide-binding</keyword>
<organism evidence="3 4">
    <name type="scientific">Candidatus Nomurabacteria bacterium GW2011_GWA1_37_20</name>
    <dbReference type="NCBI Taxonomy" id="1618729"/>
    <lineage>
        <taxon>Bacteria</taxon>
        <taxon>Candidatus Nomuraibacteriota</taxon>
    </lineage>
</organism>
<evidence type="ECO:0000259" key="1">
    <source>
        <dbReference type="Pfam" id="PF13280"/>
    </source>
</evidence>
<feature type="domain" description="YprB ribonuclease H-like" evidence="2">
    <location>
        <begin position="47"/>
        <end position="153"/>
    </location>
</feature>
<dbReference type="AlphaFoldDB" id="A0A0G0GVA9"/>
<keyword evidence="3" id="KW-0347">Helicase</keyword>
<keyword evidence="3" id="KW-0378">Hydrolase</keyword>
<evidence type="ECO:0000259" key="2">
    <source>
        <dbReference type="Pfam" id="PF13482"/>
    </source>
</evidence>